<feature type="compositionally biased region" description="Basic and acidic residues" evidence="1">
    <location>
        <begin position="34"/>
        <end position="45"/>
    </location>
</feature>
<dbReference type="Proteomes" id="UP001151699">
    <property type="component" value="Chromosome C"/>
</dbReference>
<organism evidence="2 3">
    <name type="scientific">Pseudolycoriella hygida</name>
    <dbReference type="NCBI Taxonomy" id="35572"/>
    <lineage>
        <taxon>Eukaryota</taxon>
        <taxon>Metazoa</taxon>
        <taxon>Ecdysozoa</taxon>
        <taxon>Arthropoda</taxon>
        <taxon>Hexapoda</taxon>
        <taxon>Insecta</taxon>
        <taxon>Pterygota</taxon>
        <taxon>Neoptera</taxon>
        <taxon>Endopterygota</taxon>
        <taxon>Diptera</taxon>
        <taxon>Nematocera</taxon>
        <taxon>Sciaroidea</taxon>
        <taxon>Sciaridae</taxon>
        <taxon>Pseudolycoriella</taxon>
    </lineage>
</organism>
<protein>
    <submittedName>
        <fullName evidence="2">Uncharacterized protein</fullName>
    </submittedName>
</protein>
<reference evidence="2" key="1">
    <citation type="submission" date="2022-07" db="EMBL/GenBank/DDBJ databases">
        <authorList>
            <person name="Trinca V."/>
            <person name="Uliana J.V.C."/>
            <person name="Torres T.T."/>
            <person name="Ward R.J."/>
            <person name="Monesi N."/>
        </authorList>
    </citation>
    <scope>NUCLEOTIDE SEQUENCE</scope>
    <source>
        <strain evidence="2">HSMRA1968</strain>
        <tissue evidence="2">Whole embryos</tissue>
    </source>
</reference>
<feature type="compositionally biased region" description="Basic and acidic residues" evidence="1">
    <location>
        <begin position="105"/>
        <end position="120"/>
    </location>
</feature>
<evidence type="ECO:0000313" key="3">
    <source>
        <dbReference type="Proteomes" id="UP001151699"/>
    </source>
</evidence>
<keyword evidence="3" id="KW-1185">Reference proteome</keyword>
<sequence length="288" mass="31347">MSDDRAESPQQDAENDIAGKKAPKKTSLKRKSKLEREREESEEIIKSMGGAVEEGRRRTRSSARGAVTKTPATPAAKKPKVTRGRGKPKKIDVDEESNDIDEGAEESKPSENDDKKESKDSVQSMEVDEKTDDAQSNDIPDKVQNDEGKEKESDVEQTEEVNRESVPAVANSQADDSAKSPVEEETAPKADAIETPKVETPPSPAKDSPVTRPIEEADIPDAATEPVEVNEKASELSHANNESVDAVIKENKTEEKIDEAPSNAEPTIKPNESAQEVAAALIFKHTNQ</sequence>
<feature type="compositionally biased region" description="Basic residues" evidence="1">
    <location>
        <begin position="77"/>
        <end position="88"/>
    </location>
</feature>
<feature type="compositionally biased region" description="Basic and acidic residues" evidence="1">
    <location>
        <begin position="139"/>
        <end position="154"/>
    </location>
</feature>
<name>A0A9Q0MP55_9DIPT</name>
<comment type="caution">
    <text evidence="2">The sequence shown here is derived from an EMBL/GenBank/DDBJ whole genome shotgun (WGS) entry which is preliminary data.</text>
</comment>
<dbReference type="OrthoDB" id="7788465at2759"/>
<accession>A0A9Q0MP55</accession>
<dbReference type="InterPro" id="IPR031945">
    <property type="entry name" value="DUF4775"/>
</dbReference>
<gene>
    <name evidence="2" type="ORF">Bhyg_14064</name>
</gene>
<feature type="compositionally biased region" description="Acidic residues" evidence="1">
    <location>
        <begin position="93"/>
        <end position="104"/>
    </location>
</feature>
<dbReference type="AlphaFoldDB" id="A0A9Q0MP55"/>
<evidence type="ECO:0000313" key="2">
    <source>
        <dbReference type="EMBL" id="KAJ6635478.1"/>
    </source>
</evidence>
<feature type="compositionally biased region" description="Basic and acidic residues" evidence="1">
    <location>
        <begin position="176"/>
        <end position="197"/>
    </location>
</feature>
<dbReference type="EMBL" id="WJQU01000004">
    <property type="protein sequence ID" value="KAJ6635478.1"/>
    <property type="molecule type" value="Genomic_DNA"/>
</dbReference>
<proteinExistence type="predicted"/>
<feature type="compositionally biased region" description="Low complexity" evidence="1">
    <location>
        <begin position="62"/>
        <end position="76"/>
    </location>
</feature>
<feature type="region of interest" description="Disordered" evidence="1">
    <location>
        <begin position="252"/>
        <end position="271"/>
    </location>
</feature>
<evidence type="ECO:0000256" key="1">
    <source>
        <dbReference type="SAM" id="MobiDB-lite"/>
    </source>
</evidence>
<feature type="compositionally biased region" description="Basic residues" evidence="1">
    <location>
        <begin position="21"/>
        <end position="33"/>
    </location>
</feature>
<feature type="region of interest" description="Disordered" evidence="1">
    <location>
        <begin position="1"/>
        <end position="245"/>
    </location>
</feature>
<dbReference type="Pfam" id="PF16001">
    <property type="entry name" value="DUF4775"/>
    <property type="match status" value="1"/>
</dbReference>